<evidence type="ECO:0000313" key="8">
    <source>
        <dbReference type="EMBL" id="MCO5397777.1"/>
    </source>
</evidence>
<comment type="catalytic activity">
    <reaction evidence="4">
        <text>L-proline + NADP(+) = (S)-1-pyrroline-5-carboxylate + NADPH + 2 H(+)</text>
        <dbReference type="Rhea" id="RHEA:14109"/>
        <dbReference type="ChEBI" id="CHEBI:15378"/>
        <dbReference type="ChEBI" id="CHEBI:17388"/>
        <dbReference type="ChEBI" id="CHEBI:57783"/>
        <dbReference type="ChEBI" id="CHEBI:58349"/>
        <dbReference type="ChEBI" id="CHEBI:60039"/>
        <dbReference type="EC" id="1.5.1.2"/>
    </reaction>
</comment>
<dbReference type="PIRSF" id="PIRSF000193">
    <property type="entry name" value="Pyrrol-5-carb_rd"/>
    <property type="match status" value="1"/>
</dbReference>
<dbReference type="InterPro" id="IPR036291">
    <property type="entry name" value="NAD(P)-bd_dom_sf"/>
</dbReference>
<dbReference type="SUPFAM" id="SSF48179">
    <property type="entry name" value="6-phosphogluconate dehydrogenase C-terminal domain-like"/>
    <property type="match status" value="1"/>
</dbReference>
<evidence type="ECO:0000259" key="6">
    <source>
        <dbReference type="Pfam" id="PF03807"/>
    </source>
</evidence>
<evidence type="ECO:0000256" key="5">
    <source>
        <dbReference type="NCBIfam" id="TIGR00112"/>
    </source>
</evidence>
<dbReference type="RefSeq" id="WP_252677956.1">
    <property type="nucleotide sequence ID" value="NZ_JAMXHT010000002.1"/>
</dbReference>
<dbReference type="GO" id="GO:0004735">
    <property type="term" value="F:pyrroline-5-carboxylate reductase activity"/>
    <property type="evidence" value="ECO:0007669"/>
    <property type="project" value="UniProtKB-EC"/>
</dbReference>
<organism evidence="8 9">
    <name type="scientific">Ralstonia soli</name>
    <dbReference type="NCBI Taxonomy" id="2953896"/>
    <lineage>
        <taxon>Bacteria</taxon>
        <taxon>Pseudomonadati</taxon>
        <taxon>Pseudomonadota</taxon>
        <taxon>Betaproteobacteria</taxon>
        <taxon>Burkholderiales</taxon>
        <taxon>Burkholderiaceae</taxon>
        <taxon>Ralstonia</taxon>
    </lineage>
</organism>
<evidence type="ECO:0000256" key="1">
    <source>
        <dbReference type="ARBA" id="ARBA00005525"/>
    </source>
</evidence>
<dbReference type="NCBIfam" id="TIGR00112">
    <property type="entry name" value="proC"/>
    <property type="match status" value="1"/>
</dbReference>
<dbReference type="Proteomes" id="UP001162811">
    <property type="component" value="Unassembled WGS sequence"/>
</dbReference>
<keyword evidence="3 4" id="KW-0560">Oxidoreductase</keyword>
<evidence type="ECO:0000256" key="2">
    <source>
        <dbReference type="ARBA" id="ARBA00022857"/>
    </source>
</evidence>
<proteinExistence type="inferred from homology"/>
<sequence>MKIAFVGAGNMAAALIGGVIGQGIDPRHVLAVDPNDAARERCVTAFGIDACDGVDARIATYDVIVLAVKPQMLKDVCHRLASELRSQLIISVAAGVRLTDLCQWLGGYTQIVRAMPNTPALIGKGATGAFASAEMGEKERSTASKLLESVGTVVWFDDEAMLNAVTAISGSGPAYVFYFIECLQEAAQALGLSEAQGQALAIATFSGAAELAAASSESVAVLRDRVTSKGGTTAAALSSFEASGVRAAIIRGALAANQRSIELGDELGVGSARK</sequence>
<name>A0ABT1AH86_9RALS</name>
<keyword evidence="4" id="KW-0963">Cytoplasm</keyword>
<evidence type="ECO:0000313" key="9">
    <source>
        <dbReference type="Proteomes" id="UP001162811"/>
    </source>
</evidence>
<dbReference type="InterPro" id="IPR028939">
    <property type="entry name" value="P5C_Rdtase_cat_N"/>
</dbReference>
<gene>
    <name evidence="4 8" type="primary">proC</name>
    <name evidence="8" type="ORF">NG900_06115</name>
</gene>
<dbReference type="HAMAP" id="MF_01925">
    <property type="entry name" value="P5C_reductase"/>
    <property type="match status" value="1"/>
</dbReference>
<reference evidence="8" key="2">
    <citation type="journal article" date="2023" name="Front. Microbiol.">
        <title>Ralstonia chuxiongensis sp. nov., Ralstonia mojiangensis sp. nov., and Ralstonia soli sp. nov., isolated from tobacco fields, are three novel species in the family Burkholderiaceae.</title>
        <authorList>
            <person name="Lu C.H."/>
            <person name="Zhang Y.Y."/>
            <person name="Jiang N."/>
            <person name="Chen W."/>
            <person name="Shao X."/>
            <person name="Zhao Z.M."/>
            <person name="Lu W.L."/>
            <person name="Hu X."/>
            <person name="Xi Y.X."/>
            <person name="Zou S.Y."/>
            <person name="Wei Q.J."/>
            <person name="Lin Z.L."/>
            <person name="Gong L."/>
            <person name="Gai X.T."/>
            <person name="Zhang L.Q."/>
            <person name="Li J.Y."/>
            <person name="Jin Y."/>
            <person name="Xia Z.Y."/>
        </authorList>
    </citation>
    <scope>NUCLEOTIDE SEQUENCE</scope>
    <source>
        <strain evidence="8">21MJYT02-11</strain>
    </source>
</reference>
<comment type="function">
    <text evidence="4">Catalyzes the reduction of 1-pyrroline-5-carboxylate (PCA) to L-proline.</text>
</comment>
<feature type="domain" description="Pyrroline-5-carboxylate reductase catalytic N-terminal" evidence="6">
    <location>
        <begin position="2"/>
        <end position="95"/>
    </location>
</feature>
<evidence type="ECO:0000256" key="4">
    <source>
        <dbReference type="HAMAP-Rule" id="MF_01925"/>
    </source>
</evidence>
<evidence type="ECO:0000259" key="7">
    <source>
        <dbReference type="Pfam" id="PF14748"/>
    </source>
</evidence>
<dbReference type="Gene3D" id="3.40.50.720">
    <property type="entry name" value="NAD(P)-binding Rossmann-like Domain"/>
    <property type="match status" value="1"/>
</dbReference>
<dbReference type="Pfam" id="PF14748">
    <property type="entry name" value="P5CR_dimer"/>
    <property type="match status" value="1"/>
</dbReference>
<dbReference type="PANTHER" id="PTHR11645:SF0">
    <property type="entry name" value="PYRROLINE-5-CARBOXYLATE REDUCTASE 3"/>
    <property type="match status" value="1"/>
</dbReference>
<reference evidence="8" key="1">
    <citation type="submission" date="2022-06" db="EMBL/GenBank/DDBJ databases">
        <authorList>
            <person name="Lu C.-H."/>
        </authorList>
    </citation>
    <scope>NUCLEOTIDE SEQUENCE</scope>
    <source>
        <strain evidence="8">21MJYT02-11</strain>
    </source>
</reference>
<dbReference type="PANTHER" id="PTHR11645">
    <property type="entry name" value="PYRROLINE-5-CARBOXYLATE REDUCTASE"/>
    <property type="match status" value="1"/>
</dbReference>
<feature type="domain" description="Pyrroline-5-carboxylate reductase dimerisation" evidence="7">
    <location>
        <begin position="159"/>
        <end position="263"/>
    </location>
</feature>
<keyword evidence="4" id="KW-0641">Proline biosynthesis</keyword>
<comment type="catalytic activity">
    <reaction evidence="4">
        <text>L-proline + NAD(+) = (S)-1-pyrroline-5-carboxylate + NADH + 2 H(+)</text>
        <dbReference type="Rhea" id="RHEA:14105"/>
        <dbReference type="ChEBI" id="CHEBI:15378"/>
        <dbReference type="ChEBI" id="CHEBI:17388"/>
        <dbReference type="ChEBI" id="CHEBI:57540"/>
        <dbReference type="ChEBI" id="CHEBI:57945"/>
        <dbReference type="ChEBI" id="CHEBI:60039"/>
        <dbReference type="EC" id="1.5.1.2"/>
    </reaction>
</comment>
<keyword evidence="9" id="KW-1185">Reference proteome</keyword>
<comment type="similarity">
    <text evidence="1 4">Belongs to the pyrroline-5-carboxylate reductase family.</text>
</comment>
<dbReference type="InterPro" id="IPR029036">
    <property type="entry name" value="P5CR_dimer"/>
</dbReference>
<dbReference type="InterPro" id="IPR008927">
    <property type="entry name" value="6-PGluconate_DH-like_C_sf"/>
</dbReference>
<dbReference type="SUPFAM" id="SSF51735">
    <property type="entry name" value="NAD(P)-binding Rossmann-fold domains"/>
    <property type="match status" value="1"/>
</dbReference>
<dbReference type="Pfam" id="PF03807">
    <property type="entry name" value="F420_oxidored"/>
    <property type="match status" value="1"/>
</dbReference>
<evidence type="ECO:0000256" key="3">
    <source>
        <dbReference type="ARBA" id="ARBA00023002"/>
    </source>
</evidence>
<comment type="subcellular location">
    <subcellularLocation>
        <location evidence="4">Cytoplasm</location>
    </subcellularLocation>
</comment>
<dbReference type="EMBL" id="JAMXHT010000002">
    <property type="protein sequence ID" value="MCO5397777.1"/>
    <property type="molecule type" value="Genomic_DNA"/>
</dbReference>
<dbReference type="InterPro" id="IPR000304">
    <property type="entry name" value="Pyrroline-COOH_reductase"/>
</dbReference>
<keyword evidence="4" id="KW-0028">Amino-acid biosynthesis</keyword>
<accession>A0ABT1AH86</accession>
<dbReference type="Gene3D" id="1.10.3730.10">
    <property type="entry name" value="ProC C-terminal domain-like"/>
    <property type="match status" value="1"/>
</dbReference>
<comment type="pathway">
    <text evidence="4">Amino-acid biosynthesis; L-proline biosynthesis; L-proline from L-glutamate 5-semialdehyde: step 1/1.</text>
</comment>
<keyword evidence="2 4" id="KW-0521">NADP</keyword>
<comment type="caution">
    <text evidence="8">The sequence shown here is derived from an EMBL/GenBank/DDBJ whole genome shotgun (WGS) entry which is preliminary data.</text>
</comment>
<dbReference type="EC" id="1.5.1.2" evidence="4 5"/>
<protein>
    <recommendedName>
        <fullName evidence="4 5">Pyrroline-5-carboxylate reductase</fullName>
        <shortName evidence="4">P5C reductase</shortName>
        <shortName evidence="4">P5CR</shortName>
        <ecNumber evidence="4 5">1.5.1.2</ecNumber>
    </recommendedName>
    <alternativeName>
        <fullName evidence="4">PCA reductase</fullName>
    </alternativeName>
</protein>